<dbReference type="AlphaFoldDB" id="A0A9P0QSP8"/>
<feature type="region of interest" description="Disordered" evidence="2">
    <location>
        <begin position="236"/>
        <end position="255"/>
    </location>
</feature>
<reference evidence="3" key="1">
    <citation type="submission" date="2022-03" db="EMBL/GenBank/DDBJ databases">
        <authorList>
            <person name="Legras J.-L."/>
            <person name="Devillers H."/>
            <person name="Grondin C."/>
        </authorList>
    </citation>
    <scope>NUCLEOTIDE SEQUENCE</scope>
    <source>
        <strain evidence="3">CLIB 1423</strain>
    </source>
</reference>
<feature type="compositionally biased region" description="Polar residues" evidence="2">
    <location>
        <begin position="237"/>
        <end position="247"/>
    </location>
</feature>
<sequence>MTTELDLLSSFNTGDSSSKVTTSSAYKQRLSKDISRTEEFIRQADAAILKLEKGEDLQQQKESDILNTKKRVIAQYEAFSRLAYFPDKNDVIGTATAYSVTQSLVREQKEILSSWRSETRANKVESGYLQMILDDYQQLSGLIDSEIERKQERLEALDSKIGNLEKLRSSLSEDSDTLERRAAEKRSQSVDKLKLEARGADRKVSSYLKYIMIESSKNHGTDIDAGSQFIRQLVEGRTSQSDESAANSEVDGGWVESPPDGLNELIKILVLNDVVIQHELGDTVFYKLRDYGTIN</sequence>
<dbReference type="Proteomes" id="UP000837801">
    <property type="component" value="Unassembled WGS sequence"/>
</dbReference>
<keyword evidence="4" id="KW-1185">Reference proteome</keyword>
<evidence type="ECO:0000313" key="4">
    <source>
        <dbReference type="Proteomes" id="UP000837801"/>
    </source>
</evidence>
<evidence type="ECO:0000256" key="2">
    <source>
        <dbReference type="SAM" id="MobiDB-lite"/>
    </source>
</evidence>
<dbReference type="OrthoDB" id="4084018at2759"/>
<protein>
    <submittedName>
        <fullName evidence="3">Uncharacterized protein</fullName>
    </submittedName>
</protein>
<evidence type="ECO:0000313" key="3">
    <source>
        <dbReference type="EMBL" id="CAH2354262.1"/>
    </source>
</evidence>
<feature type="coiled-coil region" evidence="1">
    <location>
        <begin position="147"/>
        <end position="181"/>
    </location>
</feature>
<keyword evidence="1" id="KW-0175">Coiled coil</keyword>
<dbReference type="EMBL" id="CAKXYY010000015">
    <property type="protein sequence ID" value="CAH2354262.1"/>
    <property type="molecule type" value="Genomic_DNA"/>
</dbReference>
<evidence type="ECO:0000256" key="1">
    <source>
        <dbReference type="SAM" id="Coils"/>
    </source>
</evidence>
<accession>A0A9P0QSP8</accession>
<name>A0A9P0QSP8_9ASCO</name>
<organism evidence="3 4">
    <name type="scientific">[Candida] railenensis</name>
    <dbReference type="NCBI Taxonomy" id="45579"/>
    <lineage>
        <taxon>Eukaryota</taxon>
        <taxon>Fungi</taxon>
        <taxon>Dikarya</taxon>
        <taxon>Ascomycota</taxon>
        <taxon>Saccharomycotina</taxon>
        <taxon>Pichiomycetes</taxon>
        <taxon>Debaryomycetaceae</taxon>
        <taxon>Kurtzmaniella</taxon>
    </lineage>
</organism>
<proteinExistence type="predicted"/>
<gene>
    <name evidence="3" type="ORF">CLIB1423_15S02212</name>
</gene>
<comment type="caution">
    <text evidence="3">The sequence shown here is derived from an EMBL/GenBank/DDBJ whole genome shotgun (WGS) entry which is preliminary data.</text>
</comment>
<feature type="region of interest" description="Disordered" evidence="2">
    <location>
        <begin position="1"/>
        <end position="22"/>
    </location>
</feature>